<evidence type="ECO:0000313" key="3">
    <source>
        <dbReference type="Proteomes" id="UP000324800"/>
    </source>
</evidence>
<accession>A0A5J4UXG2</accession>
<name>A0A5J4UXG2_9EUKA</name>
<reference evidence="2 3" key="1">
    <citation type="submission" date="2019-03" db="EMBL/GenBank/DDBJ databases">
        <title>Single cell metagenomics reveals metabolic interactions within the superorganism composed of flagellate Streblomastix strix and complex community of Bacteroidetes bacteria on its surface.</title>
        <authorList>
            <person name="Treitli S.C."/>
            <person name="Kolisko M."/>
            <person name="Husnik F."/>
            <person name="Keeling P."/>
            <person name="Hampl V."/>
        </authorList>
    </citation>
    <scope>NUCLEOTIDE SEQUENCE [LARGE SCALE GENOMIC DNA]</scope>
    <source>
        <strain evidence="2">ST1C</strain>
    </source>
</reference>
<comment type="caution">
    <text evidence="2">The sequence shown here is derived from an EMBL/GenBank/DDBJ whole genome shotgun (WGS) entry which is preliminary data.</text>
</comment>
<proteinExistence type="predicted"/>
<protein>
    <submittedName>
        <fullName evidence="2">Uncharacterized protein</fullName>
    </submittedName>
</protein>
<dbReference type="EMBL" id="SNRW01011988">
    <property type="protein sequence ID" value="KAA6374425.1"/>
    <property type="molecule type" value="Genomic_DNA"/>
</dbReference>
<sequence>MQDNEWVSEASYREISDVVIMPDNCMVSKANYVEISGKILLDSTWRVDFKMTPKGSDGWNDPSSLRREQWAVA</sequence>
<feature type="region of interest" description="Disordered" evidence="1">
    <location>
        <begin position="54"/>
        <end position="73"/>
    </location>
</feature>
<organism evidence="2 3">
    <name type="scientific">Streblomastix strix</name>
    <dbReference type="NCBI Taxonomy" id="222440"/>
    <lineage>
        <taxon>Eukaryota</taxon>
        <taxon>Metamonada</taxon>
        <taxon>Preaxostyla</taxon>
        <taxon>Oxymonadida</taxon>
        <taxon>Streblomastigidae</taxon>
        <taxon>Streblomastix</taxon>
    </lineage>
</organism>
<gene>
    <name evidence="2" type="ORF">EZS28_030047</name>
</gene>
<dbReference type="AlphaFoldDB" id="A0A5J4UXG2"/>
<feature type="compositionally biased region" description="Basic and acidic residues" evidence="1">
    <location>
        <begin position="64"/>
        <end position="73"/>
    </location>
</feature>
<dbReference type="Proteomes" id="UP000324800">
    <property type="component" value="Unassembled WGS sequence"/>
</dbReference>
<evidence type="ECO:0000256" key="1">
    <source>
        <dbReference type="SAM" id="MobiDB-lite"/>
    </source>
</evidence>
<evidence type="ECO:0000313" key="2">
    <source>
        <dbReference type="EMBL" id="KAA6374425.1"/>
    </source>
</evidence>